<feature type="signal peptide" evidence="1">
    <location>
        <begin position="1"/>
        <end position="20"/>
    </location>
</feature>
<dbReference type="AlphaFoldDB" id="A0A553NV61"/>
<evidence type="ECO:0008006" key="4">
    <source>
        <dbReference type="Google" id="ProtNLM"/>
    </source>
</evidence>
<keyword evidence="1" id="KW-0732">Signal</keyword>
<dbReference type="Proteomes" id="UP000318571">
    <property type="component" value="Chromosome 1"/>
</dbReference>
<protein>
    <recommendedName>
        <fullName evidence="4">Thyroglobulin type-1 domain-containing protein</fullName>
    </recommendedName>
</protein>
<organism evidence="2 3">
    <name type="scientific">Tigriopus californicus</name>
    <name type="common">Marine copepod</name>
    <dbReference type="NCBI Taxonomy" id="6832"/>
    <lineage>
        <taxon>Eukaryota</taxon>
        <taxon>Metazoa</taxon>
        <taxon>Ecdysozoa</taxon>
        <taxon>Arthropoda</taxon>
        <taxon>Crustacea</taxon>
        <taxon>Multicrustacea</taxon>
        <taxon>Hexanauplia</taxon>
        <taxon>Copepoda</taxon>
        <taxon>Harpacticoida</taxon>
        <taxon>Harpacticidae</taxon>
        <taxon>Tigriopus</taxon>
    </lineage>
</organism>
<gene>
    <name evidence="2" type="ORF">TCAL_09731</name>
</gene>
<dbReference type="EMBL" id="VCGU01000010">
    <property type="protein sequence ID" value="TRY69310.1"/>
    <property type="molecule type" value="Genomic_DNA"/>
</dbReference>
<evidence type="ECO:0000313" key="3">
    <source>
        <dbReference type="Proteomes" id="UP000318571"/>
    </source>
</evidence>
<evidence type="ECO:0000313" key="2">
    <source>
        <dbReference type="EMBL" id="TRY69310.1"/>
    </source>
</evidence>
<feature type="chain" id="PRO_5022225497" description="Thyroglobulin type-1 domain-containing protein" evidence="1">
    <location>
        <begin position="21"/>
        <end position="127"/>
    </location>
</feature>
<comment type="caution">
    <text evidence="2">The sequence shown here is derived from an EMBL/GenBank/DDBJ whole genome shotgun (WGS) entry which is preliminary data.</text>
</comment>
<name>A0A553NV61_TIGCA</name>
<sequence length="127" mass="13923">MNSKFVILVVILSVLALSEAGRGKRGRGNGGKNAITWYGPVTSEAECGPGGKPDSLTVSGIKERKPKELCQDSTTPLCVCQSLSGKLARRMARNGQEPGYKMRCAPCDFSWNWRQFKRSDNENNNDV</sequence>
<reference evidence="2 3" key="1">
    <citation type="journal article" date="2018" name="Nat. Ecol. Evol.">
        <title>Genomic signatures of mitonuclear coevolution across populations of Tigriopus californicus.</title>
        <authorList>
            <person name="Barreto F.S."/>
            <person name="Watson E.T."/>
            <person name="Lima T.G."/>
            <person name="Willett C.S."/>
            <person name="Edmands S."/>
            <person name="Li W."/>
            <person name="Burton R.S."/>
        </authorList>
    </citation>
    <scope>NUCLEOTIDE SEQUENCE [LARGE SCALE GENOMIC DNA]</scope>
    <source>
        <strain evidence="2 3">San Diego</strain>
    </source>
</reference>
<accession>A0A553NV61</accession>
<evidence type="ECO:0000256" key="1">
    <source>
        <dbReference type="SAM" id="SignalP"/>
    </source>
</evidence>
<proteinExistence type="predicted"/>
<keyword evidence="3" id="KW-1185">Reference proteome</keyword>